<keyword evidence="3" id="KW-0479">Metal-binding</keyword>
<name>A0A0F4TY93_PSEFL</name>
<protein>
    <submittedName>
        <fullName evidence="7">Aromatic ring-opening dioxygenase LigA</fullName>
    </submittedName>
</protein>
<evidence type="ECO:0000256" key="1">
    <source>
        <dbReference type="ARBA" id="ARBA00001947"/>
    </source>
</evidence>
<proteinExistence type="inferred from homology"/>
<dbReference type="OrthoDB" id="9790889at2"/>
<evidence type="ECO:0000256" key="5">
    <source>
        <dbReference type="ARBA" id="ARBA00023002"/>
    </source>
</evidence>
<keyword evidence="7" id="KW-0223">Dioxygenase</keyword>
<dbReference type="SUPFAM" id="SSF53213">
    <property type="entry name" value="LigB-like"/>
    <property type="match status" value="1"/>
</dbReference>
<keyword evidence="5" id="KW-0560">Oxidoreductase</keyword>
<evidence type="ECO:0000313" key="8">
    <source>
        <dbReference type="Proteomes" id="UP000033588"/>
    </source>
</evidence>
<dbReference type="GO" id="GO:0008198">
    <property type="term" value="F:ferrous iron binding"/>
    <property type="evidence" value="ECO:0007669"/>
    <property type="project" value="InterPro"/>
</dbReference>
<dbReference type="GO" id="GO:0016702">
    <property type="term" value="F:oxidoreductase activity, acting on single donors with incorporation of molecular oxygen, incorporation of two atoms of oxygen"/>
    <property type="evidence" value="ECO:0007669"/>
    <property type="project" value="UniProtKB-ARBA"/>
</dbReference>
<dbReference type="Gene3D" id="3.40.830.10">
    <property type="entry name" value="LigB-like"/>
    <property type="match status" value="1"/>
</dbReference>
<dbReference type="Pfam" id="PF02900">
    <property type="entry name" value="LigB"/>
    <property type="match status" value="1"/>
</dbReference>
<comment type="cofactor">
    <cofactor evidence="1">
        <name>Zn(2+)</name>
        <dbReference type="ChEBI" id="CHEBI:29105"/>
    </cofactor>
</comment>
<reference evidence="7 8" key="1">
    <citation type="submission" date="2015-03" db="EMBL/GenBank/DDBJ databases">
        <title>Comparative genomics of Pseudomonas insights into diversity of traits involved in vanlence and defense.</title>
        <authorList>
            <person name="Qin Y."/>
        </authorList>
    </citation>
    <scope>NUCLEOTIDE SEQUENCE [LARGE SCALE GENOMIC DNA]</scope>
    <source>
        <strain evidence="7 8">C8</strain>
    </source>
</reference>
<dbReference type="PATRIC" id="fig|294.132.peg.5633"/>
<dbReference type="InterPro" id="IPR014436">
    <property type="entry name" value="Extradiol_dOase_DODA"/>
</dbReference>
<dbReference type="EMBL" id="LACC01000008">
    <property type="protein sequence ID" value="KJZ49413.1"/>
    <property type="molecule type" value="Genomic_DNA"/>
</dbReference>
<comment type="similarity">
    <text evidence="2">Belongs to the DODA-type extradiol aromatic ring-opening dioxygenase family.</text>
</comment>
<comment type="caution">
    <text evidence="7">The sequence shown here is derived from an EMBL/GenBank/DDBJ whole genome shotgun (WGS) entry which is preliminary data.</text>
</comment>
<evidence type="ECO:0000313" key="7">
    <source>
        <dbReference type="EMBL" id="KJZ49413.1"/>
    </source>
</evidence>
<dbReference type="InterPro" id="IPR004183">
    <property type="entry name" value="Xdiol_dOase_suB"/>
</dbReference>
<feature type="domain" description="Extradiol ring-cleavage dioxygenase class III enzyme subunit B" evidence="6">
    <location>
        <begin position="32"/>
        <end position="244"/>
    </location>
</feature>
<dbReference type="PANTHER" id="PTHR30096">
    <property type="entry name" value="4,5-DOPA DIOXYGENASE EXTRADIOL-LIKE PROTEIN"/>
    <property type="match status" value="1"/>
</dbReference>
<dbReference type="Proteomes" id="UP000033588">
    <property type="component" value="Unassembled WGS sequence"/>
</dbReference>
<dbReference type="AlphaFoldDB" id="A0A0F4TY93"/>
<accession>A0A0F4TY93</accession>
<dbReference type="PIRSF" id="PIRSF006157">
    <property type="entry name" value="Doxgns_DODA"/>
    <property type="match status" value="1"/>
</dbReference>
<dbReference type="RefSeq" id="WP_046038236.1">
    <property type="nucleotide sequence ID" value="NZ_LACC01000008.1"/>
</dbReference>
<evidence type="ECO:0000256" key="4">
    <source>
        <dbReference type="ARBA" id="ARBA00022833"/>
    </source>
</evidence>
<keyword evidence="4" id="KW-0862">Zinc</keyword>
<dbReference type="GO" id="GO:0008270">
    <property type="term" value="F:zinc ion binding"/>
    <property type="evidence" value="ECO:0007669"/>
    <property type="project" value="InterPro"/>
</dbReference>
<evidence type="ECO:0000256" key="3">
    <source>
        <dbReference type="ARBA" id="ARBA00022723"/>
    </source>
</evidence>
<dbReference type="PANTHER" id="PTHR30096:SF0">
    <property type="entry name" value="4,5-DOPA DIOXYGENASE EXTRADIOL-LIKE PROTEIN"/>
    <property type="match status" value="1"/>
</dbReference>
<sequence>MSLPSLFIPHGAGPCFFMRWDFGPAEMWHSLGAWLQGLASSLPERPKAILVVSAHWEAERFTLTSSPAPDLIYDYSGFPAHTYRLQYPVAGAPWLARDVCERLRGAGLPATLDDTRGLDHGAFIPFKLIYPQADIPMLQLSLRSDLDPAAHQTAGAALAGLREEGVLIVGSGMSFHNIRASAEDLAARAQAFDDWLLDTLMGTPEERSQRLCHWVEAPQARFAHPREEHLLPLLVACAAAGDQPARRVYAERLGGLVAVSAYRFG</sequence>
<dbReference type="CDD" id="cd07363">
    <property type="entry name" value="45_DOPA_Dioxygenase"/>
    <property type="match status" value="1"/>
</dbReference>
<evidence type="ECO:0000256" key="2">
    <source>
        <dbReference type="ARBA" id="ARBA00007581"/>
    </source>
</evidence>
<gene>
    <name evidence="7" type="ORF">VC35_05300</name>
</gene>
<organism evidence="7 8">
    <name type="scientific">Pseudomonas fluorescens</name>
    <dbReference type="NCBI Taxonomy" id="294"/>
    <lineage>
        <taxon>Bacteria</taxon>
        <taxon>Pseudomonadati</taxon>
        <taxon>Pseudomonadota</taxon>
        <taxon>Gammaproteobacteria</taxon>
        <taxon>Pseudomonadales</taxon>
        <taxon>Pseudomonadaceae</taxon>
        <taxon>Pseudomonas</taxon>
    </lineage>
</organism>
<evidence type="ECO:0000259" key="6">
    <source>
        <dbReference type="Pfam" id="PF02900"/>
    </source>
</evidence>